<evidence type="ECO:0000256" key="1">
    <source>
        <dbReference type="ARBA" id="ARBA00005995"/>
    </source>
</evidence>
<dbReference type="InterPro" id="IPR036188">
    <property type="entry name" value="FAD/NAD-bd_sf"/>
</dbReference>
<organism evidence="3">
    <name type="scientific">Zea mays</name>
    <name type="common">Maize</name>
    <dbReference type="NCBI Taxonomy" id="4577"/>
    <lineage>
        <taxon>Eukaryota</taxon>
        <taxon>Viridiplantae</taxon>
        <taxon>Streptophyta</taxon>
        <taxon>Embryophyta</taxon>
        <taxon>Tracheophyta</taxon>
        <taxon>Spermatophyta</taxon>
        <taxon>Magnoliopsida</taxon>
        <taxon>Liliopsida</taxon>
        <taxon>Poales</taxon>
        <taxon>Poaceae</taxon>
        <taxon>PACMAD clade</taxon>
        <taxon>Panicoideae</taxon>
        <taxon>Andropogonodae</taxon>
        <taxon>Andropogoneae</taxon>
        <taxon>Tripsacinae</taxon>
        <taxon>Zea</taxon>
    </lineage>
</organism>
<gene>
    <name evidence="3" type="ORF">ZEAMMB73_Zm00001d036304</name>
</gene>
<reference evidence="3" key="1">
    <citation type="submission" date="2015-12" db="EMBL/GenBank/DDBJ databases">
        <title>Update maize B73 reference genome by single molecule sequencing technologies.</title>
        <authorList>
            <consortium name="Maize Genome Sequencing Project"/>
            <person name="Ware D."/>
        </authorList>
    </citation>
    <scope>NUCLEOTIDE SEQUENCE</scope>
    <source>
        <tissue evidence="3">Seedling</tissue>
    </source>
</reference>
<evidence type="ECO:0000256" key="2">
    <source>
        <dbReference type="SAM" id="MobiDB-lite"/>
    </source>
</evidence>
<dbReference type="PANTHER" id="PTHR10742:SF381">
    <property type="entry name" value="LYSINE-SPECIFIC HISTONE DEMETHYLASE 1 HOMOLOG 1"/>
    <property type="match status" value="1"/>
</dbReference>
<comment type="similarity">
    <text evidence="1">Belongs to the flavin monoamine oxidase family.</text>
</comment>
<evidence type="ECO:0000313" key="3">
    <source>
        <dbReference type="EMBL" id="AQK80592.1"/>
    </source>
</evidence>
<dbReference type="STRING" id="4577.A0A1D6LLN2"/>
<name>A0A1D6LLN2_MAIZE</name>
<feature type="compositionally biased region" description="Basic and acidic residues" evidence="2">
    <location>
        <begin position="42"/>
        <end position="53"/>
    </location>
</feature>
<dbReference type="EMBL" id="CM000782">
    <property type="protein sequence ID" value="AQK80592.1"/>
    <property type="molecule type" value="Genomic_DNA"/>
</dbReference>
<sequence>MSFMGHNGEEGINSTPTKGHISEVDPSEVSGTTSPKLPSNSEEVHVAEEKLDSSTETLASKVGDAESSEKSQSTGHPSIVEDNQIHQVSKYSSPSDEAQPNRLKGSVGDLLEGSASSATTKIHQSAYAEKFDPSSGSFAQRNSKLLKENVNRQLEQPDYYVDRNHIVVLWCSSPSTNADEYRDNVVAADFGDSVFNQFLDKVCRLRQMVVDGVPHGVEVTLGMALTTFRAARGVAAKHEAKLFPDWHLAYLVYAIVASLTDLSMALWDLYDLYEVSRDHCYIPGGISHFIRAFTNEILIVYGQNVPRIQYGGDGFRPTVDVTPHASRA</sequence>
<dbReference type="AlphaFoldDB" id="A0A1D6LLN2"/>
<proteinExistence type="inferred from homology"/>
<accession>A0A1D6LLN2</accession>
<protein>
    <submittedName>
        <fullName evidence="3">Uncharacterized protein</fullName>
    </submittedName>
</protein>
<dbReference type="InterPro" id="IPR050281">
    <property type="entry name" value="Flavin_monoamine_oxidase"/>
</dbReference>
<dbReference type="SUPFAM" id="SSF51905">
    <property type="entry name" value="FAD/NAD(P)-binding domain"/>
    <property type="match status" value="1"/>
</dbReference>
<dbReference type="PANTHER" id="PTHR10742">
    <property type="entry name" value="FLAVIN MONOAMINE OXIDASE"/>
    <property type="match status" value="1"/>
</dbReference>
<feature type="compositionally biased region" description="Polar residues" evidence="2">
    <location>
        <begin position="85"/>
        <end position="98"/>
    </location>
</feature>
<dbReference type="InParanoid" id="A0A1D6LLN2"/>
<feature type="compositionally biased region" description="Polar residues" evidence="2">
    <location>
        <begin position="29"/>
        <end position="41"/>
    </location>
</feature>
<dbReference type="ExpressionAtlas" id="A0A1D6LLN2">
    <property type="expression patterns" value="baseline"/>
</dbReference>
<feature type="region of interest" description="Disordered" evidence="2">
    <location>
        <begin position="1"/>
        <end position="109"/>
    </location>
</feature>